<organism evidence="1 2">
    <name type="scientific">Linum trigynum</name>
    <dbReference type="NCBI Taxonomy" id="586398"/>
    <lineage>
        <taxon>Eukaryota</taxon>
        <taxon>Viridiplantae</taxon>
        <taxon>Streptophyta</taxon>
        <taxon>Embryophyta</taxon>
        <taxon>Tracheophyta</taxon>
        <taxon>Spermatophyta</taxon>
        <taxon>Magnoliopsida</taxon>
        <taxon>eudicotyledons</taxon>
        <taxon>Gunneridae</taxon>
        <taxon>Pentapetalae</taxon>
        <taxon>rosids</taxon>
        <taxon>fabids</taxon>
        <taxon>Malpighiales</taxon>
        <taxon>Linaceae</taxon>
        <taxon>Linum</taxon>
    </lineage>
</organism>
<dbReference type="Proteomes" id="UP001497516">
    <property type="component" value="Chromosome 4"/>
</dbReference>
<evidence type="ECO:0000313" key="2">
    <source>
        <dbReference type="Proteomes" id="UP001497516"/>
    </source>
</evidence>
<dbReference type="EMBL" id="OZ034817">
    <property type="protein sequence ID" value="CAL1382211.1"/>
    <property type="molecule type" value="Genomic_DNA"/>
</dbReference>
<sequence>MLIFVRCGYVLTEESLSQVGGVTGQDHLQAKASWVSHSTGTASDDVLPPGFELAQSSNQSQIKASDVPVIK</sequence>
<proteinExistence type="predicted"/>
<keyword evidence="2" id="KW-1185">Reference proteome</keyword>
<name>A0AAV2E8H5_9ROSI</name>
<evidence type="ECO:0000313" key="1">
    <source>
        <dbReference type="EMBL" id="CAL1382211.1"/>
    </source>
</evidence>
<dbReference type="AlphaFoldDB" id="A0AAV2E8H5"/>
<gene>
    <name evidence="1" type="ORF">LTRI10_LOCUS23548</name>
</gene>
<protein>
    <submittedName>
        <fullName evidence="1">Uncharacterized protein</fullName>
    </submittedName>
</protein>
<reference evidence="1 2" key="1">
    <citation type="submission" date="2024-04" db="EMBL/GenBank/DDBJ databases">
        <authorList>
            <person name="Fracassetti M."/>
        </authorList>
    </citation>
    <scope>NUCLEOTIDE SEQUENCE [LARGE SCALE GENOMIC DNA]</scope>
</reference>
<accession>A0AAV2E8H5</accession>